<dbReference type="GO" id="GO:0003988">
    <property type="term" value="F:acetyl-CoA C-acyltransferase activity"/>
    <property type="evidence" value="ECO:0007669"/>
    <property type="project" value="UniProtKB-EC"/>
</dbReference>
<keyword evidence="5" id="KW-0583">PHB biosynthesis</keyword>
<dbReference type="RefSeq" id="WP_158976918.1">
    <property type="nucleotide sequence ID" value="NZ_WSFO01000001.1"/>
</dbReference>
<comment type="pathway">
    <text evidence="2">Lipid metabolism.</text>
</comment>
<evidence type="ECO:0000313" key="17">
    <source>
        <dbReference type="EMBL" id="KAE9632753.1"/>
    </source>
</evidence>
<dbReference type="GO" id="GO:0010124">
    <property type="term" value="P:phenylacetate catabolic process"/>
    <property type="evidence" value="ECO:0007669"/>
    <property type="project" value="TreeGrafter"/>
</dbReference>
<dbReference type="PROSITE" id="PS00099">
    <property type="entry name" value="THIOLASE_3"/>
    <property type="match status" value="1"/>
</dbReference>
<comment type="subcellular location">
    <subcellularLocation>
        <location evidence="1">Peroxisome</location>
    </subcellularLocation>
</comment>
<evidence type="ECO:0000256" key="14">
    <source>
        <dbReference type="RuleBase" id="RU003557"/>
    </source>
</evidence>
<evidence type="ECO:0000256" key="4">
    <source>
        <dbReference type="ARBA" id="ARBA00022679"/>
    </source>
</evidence>
<keyword evidence="9" id="KW-0576">Peroxisome</keyword>
<evidence type="ECO:0000256" key="8">
    <source>
        <dbReference type="ARBA" id="ARBA00023098"/>
    </source>
</evidence>
<keyword evidence="10 14" id="KW-0012">Acyltransferase</keyword>
<dbReference type="FunFam" id="3.40.47.10:FF:000010">
    <property type="entry name" value="Acetyl-CoA acetyltransferase (Thiolase)"/>
    <property type="match status" value="1"/>
</dbReference>
<evidence type="ECO:0000256" key="3">
    <source>
        <dbReference type="ARBA" id="ARBA00010982"/>
    </source>
</evidence>
<evidence type="ECO:0000256" key="7">
    <source>
        <dbReference type="ARBA" id="ARBA00022946"/>
    </source>
</evidence>
<dbReference type="Pfam" id="PF00108">
    <property type="entry name" value="Thiolase_N"/>
    <property type="match status" value="1"/>
</dbReference>
<accession>A0A6A4RH10</accession>
<comment type="caution">
    <text evidence="17">The sequence shown here is derived from an EMBL/GenBank/DDBJ whole genome shotgun (WGS) entry which is preliminary data.</text>
</comment>
<name>A0A6A4RH10_9RHOB</name>
<keyword evidence="6" id="KW-0276">Fatty acid metabolism</keyword>
<dbReference type="Pfam" id="PF02803">
    <property type="entry name" value="Thiolase_C"/>
    <property type="match status" value="1"/>
</dbReference>
<dbReference type="GO" id="GO:0042619">
    <property type="term" value="P:poly-hydroxybutyrate biosynthetic process"/>
    <property type="evidence" value="ECO:0007669"/>
    <property type="project" value="UniProtKB-KW"/>
</dbReference>
<keyword evidence="4 14" id="KW-0808">Transferase</keyword>
<comment type="similarity">
    <text evidence="3 14">Belongs to the thiolase-like superfamily. Thiolase family.</text>
</comment>
<keyword evidence="8" id="KW-0443">Lipid metabolism</keyword>
<reference evidence="17 18" key="1">
    <citation type="submission" date="2019-12" db="EMBL/GenBank/DDBJ databases">
        <authorList>
            <person name="Zhang Y.-J."/>
        </authorList>
    </citation>
    <scope>NUCLEOTIDE SEQUENCE [LARGE SCALE GENOMIC DNA]</scope>
    <source>
        <strain evidence="17 18">H18S-6</strain>
    </source>
</reference>
<dbReference type="NCBIfam" id="TIGR01930">
    <property type="entry name" value="AcCoA-C-Actrans"/>
    <property type="match status" value="1"/>
</dbReference>
<dbReference type="PROSITE" id="PS00098">
    <property type="entry name" value="THIOLASE_1"/>
    <property type="match status" value="1"/>
</dbReference>
<evidence type="ECO:0000256" key="2">
    <source>
        <dbReference type="ARBA" id="ARBA00005189"/>
    </source>
</evidence>
<feature type="active site" description="Proton acceptor" evidence="13">
    <location>
        <position position="376"/>
    </location>
</feature>
<dbReference type="NCBIfam" id="NF005494">
    <property type="entry name" value="PRK07108.1"/>
    <property type="match status" value="1"/>
</dbReference>
<dbReference type="PANTHER" id="PTHR43853:SF8">
    <property type="entry name" value="3-KETOACYL-COA THIOLASE, PEROXISOMAL"/>
    <property type="match status" value="1"/>
</dbReference>
<comment type="pathway">
    <text evidence="12">Metabolic intermediate biosynthesis; (R)-mevalonate biosynthesis; (R)-mevalonate from acetyl-CoA: step 1/3.</text>
</comment>
<evidence type="ECO:0000256" key="10">
    <source>
        <dbReference type="ARBA" id="ARBA00023315"/>
    </source>
</evidence>
<dbReference type="Proteomes" id="UP000441586">
    <property type="component" value="Unassembled WGS sequence"/>
</dbReference>
<feature type="domain" description="Thiolase N-terminal" evidence="15">
    <location>
        <begin position="5"/>
        <end position="258"/>
    </location>
</feature>
<dbReference type="EMBL" id="WSFO01000001">
    <property type="protein sequence ID" value="KAE9632753.1"/>
    <property type="molecule type" value="Genomic_DNA"/>
</dbReference>
<dbReference type="InterPro" id="IPR020617">
    <property type="entry name" value="Thiolase_C"/>
</dbReference>
<dbReference type="InterPro" id="IPR020616">
    <property type="entry name" value="Thiolase_N"/>
</dbReference>
<evidence type="ECO:0000313" key="18">
    <source>
        <dbReference type="Proteomes" id="UP000441586"/>
    </source>
</evidence>
<evidence type="ECO:0000256" key="9">
    <source>
        <dbReference type="ARBA" id="ARBA00023140"/>
    </source>
</evidence>
<evidence type="ECO:0000256" key="13">
    <source>
        <dbReference type="PIRSR" id="PIRSR000429-1"/>
    </source>
</evidence>
<evidence type="ECO:0000256" key="12">
    <source>
        <dbReference type="ARBA" id="ARBA00037924"/>
    </source>
</evidence>
<evidence type="ECO:0000256" key="1">
    <source>
        <dbReference type="ARBA" id="ARBA00004275"/>
    </source>
</evidence>
<feature type="active site" description="Acyl-thioester intermediate" evidence="13">
    <location>
        <position position="90"/>
    </location>
</feature>
<sequence length="390" mass="41071">MKQAVIVSAARTGLAKSFRGSFNMTHGATMGGHAVQAAVERAGIDPGMIEDCAIGCGFPEGETGGNIARQIAMRAGLPISAAGMTVNRYCSSGLQTVALAANAITAEGAGPMVAGGVESISMVQPKLRSAREAWIAEHKPEIYMQMIETADVVAERYGITRAQQDEYGLRSQQRIAAAQEAGLFDDEIVPMQTTMAVKDKETGEISMHEATVARDDCNRPNTVIEGLRGLNPVREGGFVTAGNASQLSDGAAALVLMDSKQAEQQGLEAMGAFKGFCVAGCEPDEMGIGPVFAVPRLLERHGLKVDDIDIWELNEAFASQAIYCRDKLGIDDEKCNVNGGSIAIGHPFGMTGARMTGHILREGKRRGAKLGVVTMCIGGGMGAAGLFEIY</sequence>
<dbReference type="PANTHER" id="PTHR43853">
    <property type="entry name" value="3-KETOACYL-COA THIOLASE, PEROXISOMAL"/>
    <property type="match status" value="1"/>
</dbReference>
<feature type="active site" description="Proton acceptor" evidence="13">
    <location>
        <position position="346"/>
    </location>
</feature>
<feature type="domain" description="Thiolase C-terminal" evidence="16">
    <location>
        <begin position="269"/>
        <end position="388"/>
    </location>
</feature>
<protein>
    <recommendedName>
        <fullName evidence="11">acetyl-CoA C-acyltransferase</fullName>
        <ecNumber evidence="11">2.3.1.16</ecNumber>
    </recommendedName>
</protein>
<evidence type="ECO:0000259" key="16">
    <source>
        <dbReference type="Pfam" id="PF02803"/>
    </source>
</evidence>
<dbReference type="SUPFAM" id="SSF53901">
    <property type="entry name" value="Thiolase-like"/>
    <property type="match status" value="2"/>
</dbReference>
<evidence type="ECO:0000256" key="6">
    <source>
        <dbReference type="ARBA" id="ARBA00022832"/>
    </source>
</evidence>
<dbReference type="EC" id="2.3.1.16" evidence="11"/>
<dbReference type="GO" id="GO:0005737">
    <property type="term" value="C:cytoplasm"/>
    <property type="evidence" value="ECO:0007669"/>
    <property type="project" value="UniProtKB-ARBA"/>
</dbReference>
<proteinExistence type="inferred from homology"/>
<evidence type="ECO:0000259" key="15">
    <source>
        <dbReference type="Pfam" id="PF00108"/>
    </source>
</evidence>
<dbReference type="Gene3D" id="3.40.47.10">
    <property type="match status" value="1"/>
</dbReference>
<dbReference type="InterPro" id="IPR020613">
    <property type="entry name" value="Thiolase_CS"/>
</dbReference>
<organism evidence="17 18">
    <name type="scientific">Parasedimentitalea maritima</name>
    <dbReference type="NCBI Taxonomy" id="2578117"/>
    <lineage>
        <taxon>Bacteria</taxon>
        <taxon>Pseudomonadati</taxon>
        <taxon>Pseudomonadota</taxon>
        <taxon>Alphaproteobacteria</taxon>
        <taxon>Rhodobacterales</taxon>
        <taxon>Paracoccaceae</taxon>
        <taxon>Parasedimentitalea</taxon>
    </lineage>
</organism>
<dbReference type="InterPro" id="IPR020615">
    <property type="entry name" value="Thiolase_acyl_enz_int_AS"/>
</dbReference>
<evidence type="ECO:0000256" key="11">
    <source>
        <dbReference type="ARBA" id="ARBA00024073"/>
    </source>
</evidence>
<dbReference type="AlphaFoldDB" id="A0A6A4RH10"/>
<gene>
    <name evidence="17" type="ORF">GP644_02980</name>
</gene>
<dbReference type="PIRSF" id="PIRSF000429">
    <property type="entry name" value="Ac-CoA_Ac_transf"/>
    <property type="match status" value="1"/>
</dbReference>
<dbReference type="InterPro" id="IPR050215">
    <property type="entry name" value="Thiolase-like_sf_Thiolase"/>
</dbReference>
<evidence type="ECO:0000256" key="5">
    <source>
        <dbReference type="ARBA" id="ARBA00022752"/>
    </source>
</evidence>
<dbReference type="InterPro" id="IPR002155">
    <property type="entry name" value="Thiolase"/>
</dbReference>
<dbReference type="CDD" id="cd00751">
    <property type="entry name" value="thiolase"/>
    <property type="match status" value="1"/>
</dbReference>
<keyword evidence="7" id="KW-0809">Transit peptide</keyword>
<dbReference type="InterPro" id="IPR016039">
    <property type="entry name" value="Thiolase-like"/>
</dbReference>
<dbReference type="InterPro" id="IPR020610">
    <property type="entry name" value="Thiolase_AS"/>
</dbReference>
<dbReference type="GO" id="GO:0006635">
    <property type="term" value="P:fatty acid beta-oxidation"/>
    <property type="evidence" value="ECO:0007669"/>
    <property type="project" value="TreeGrafter"/>
</dbReference>
<dbReference type="PROSITE" id="PS00737">
    <property type="entry name" value="THIOLASE_2"/>
    <property type="match status" value="1"/>
</dbReference>